<dbReference type="PROSITE" id="PS00041">
    <property type="entry name" value="HTH_ARAC_FAMILY_1"/>
    <property type="match status" value="1"/>
</dbReference>
<dbReference type="Proteomes" id="UP001268651">
    <property type="component" value="Unassembled WGS sequence"/>
</dbReference>
<gene>
    <name evidence="6" type="ORF">RXV94_07365</name>
</gene>
<keyword evidence="4" id="KW-0472">Membrane</keyword>
<dbReference type="InterPro" id="IPR018060">
    <property type="entry name" value="HTH_AraC"/>
</dbReference>
<dbReference type="PROSITE" id="PS01124">
    <property type="entry name" value="HTH_ARAC_FAMILY_2"/>
    <property type="match status" value="1"/>
</dbReference>
<dbReference type="PANTHER" id="PTHR43280:SF29">
    <property type="entry name" value="ARAC-FAMILY TRANSCRIPTIONAL REGULATOR"/>
    <property type="match status" value="1"/>
</dbReference>
<keyword evidence="4" id="KW-1133">Transmembrane helix</keyword>
<proteinExistence type="predicted"/>
<dbReference type="SUPFAM" id="SSF46689">
    <property type="entry name" value="Homeodomain-like"/>
    <property type="match status" value="1"/>
</dbReference>
<evidence type="ECO:0000256" key="2">
    <source>
        <dbReference type="ARBA" id="ARBA00023125"/>
    </source>
</evidence>
<dbReference type="SMART" id="SM00342">
    <property type="entry name" value="HTH_ARAC"/>
    <property type="match status" value="1"/>
</dbReference>
<sequence length="384" mass="44771">MDFNVYNILIIAGIIQGFIFTGVVLFNKKYHAKSTYFLVALIFVYSIGNLMYILPDIGVMPLLTMYAYYFLPLASIIPVIIYFYVIFFLYPSKKITFIEKLLFVPFTIFLALTLFYRLKIILGHIEISPVNPRFKLVVLTNEVFSVLYSIALLSIVFIKINKYEKQSKVFDKKIIRLDVKWLKNTLYFIFFFTFVWAYLTIQNIFLKQGEANFYVLWIGVAYLIYWLGHIGIYKYGIVTDRKKIRKYLNDTGSNFQEENNNNSSYSSSKHTNEYIEALEKLLLHDKIYLDSNLTLDSVASHLNLSPSYLSRIIHNELNTSFPDYLNSFRIEEAKQYLKNPDFAKYTIVSIGLEAGFNSKSSFYNVFKKATGKTPLAYQKDRAVA</sequence>
<name>A0ABU3U6N3_9FLAO</name>
<feature type="transmembrane region" description="Helical" evidence="4">
    <location>
        <begin position="138"/>
        <end position="160"/>
    </location>
</feature>
<feature type="transmembrane region" description="Helical" evidence="4">
    <location>
        <begin position="101"/>
        <end position="118"/>
    </location>
</feature>
<evidence type="ECO:0000256" key="1">
    <source>
        <dbReference type="ARBA" id="ARBA00023015"/>
    </source>
</evidence>
<feature type="transmembrane region" description="Helical" evidence="4">
    <location>
        <begin position="6"/>
        <end position="26"/>
    </location>
</feature>
<evidence type="ECO:0000256" key="4">
    <source>
        <dbReference type="SAM" id="Phobius"/>
    </source>
</evidence>
<dbReference type="InterPro" id="IPR009057">
    <property type="entry name" value="Homeodomain-like_sf"/>
</dbReference>
<feature type="transmembrane region" description="Helical" evidence="4">
    <location>
        <begin position="181"/>
        <end position="201"/>
    </location>
</feature>
<accession>A0ABU3U6N3</accession>
<keyword evidence="2" id="KW-0238">DNA-binding</keyword>
<feature type="transmembrane region" description="Helical" evidence="4">
    <location>
        <begin position="213"/>
        <end position="236"/>
    </location>
</feature>
<feature type="transmembrane region" description="Helical" evidence="4">
    <location>
        <begin position="35"/>
        <end position="54"/>
    </location>
</feature>
<evidence type="ECO:0000256" key="3">
    <source>
        <dbReference type="ARBA" id="ARBA00023163"/>
    </source>
</evidence>
<keyword evidence="7" id="KW-1185">Reference proteome</keyword>
<feature type="transmembrane region" description="Helical" evidence="4">
    <location>
        <begin position="66"/>
        <end position="89"/>
    </location>
</feature>
<dbReference type="Pfam" id="PF12833">
    <property type="entry name" value="HTH_18"/>
    <property type="match status" value="1"/>
</dbReference>
<keyword evidence="1" id="KW-0805">Transcription regulation</keyword>
<dbReference type="Gene3D" id="1.10.10.60">
    <property type="entry name" value="Homeodomain-like"/>
    <property type="match status" value="2"/>
</dbReference>
<dbReference type="PANTHER" id="PTHR43280">
    <property type="entry name" value="ARAC-FAMILY TRANSCRIPTIONAL REGULATOR"/>
    <property type="match status" value="1"/>
</dbReference>
<reference evidence="6 7" key="1">
    <citation type="submission" date="2023-10" db="EMBL/GenBank/DDBJ databases">
        <title>Marimonas sp. nov. isolated from tidal mud flat.</title>
        <authorList>
            <person name="Jaincy N.J."/>
            <person name="Srinivasan S."/>
            <person name="Lee S.-S."/>
        </authorList>
    </citation>
    <scope>NUCLEOTIDE SEQUENCE [LARGE SCALE GENOMIC DNA]</scope>
    <source>
        <strain evidence="6 7">MJ-SS3</strain>
    </source>
</reference>
<dbReference type="RefSeq" id="WP_316661900.1">
    <property type="nucleotide sequence ID" value="NZ_JAWHTF010000003.1"/>
</dbReference>
<evidence type="ECO:0000313" key="6">
    <source>
        <dbReference type="EMBL" id="MDU8885974.1"/>
    </source>
</evidence>
<dbReference type="InterPro" id="IPR018062">
    <property type="entry name" value="HTH_AraC-typ_CS"/>
</dbReference>
<evidence type="ECO:0000259" key="5">
    <source>
        <dbReference type="PROSITE" id="PS01124"/>
    </source>
</evidence>
<keyword evidence="3" id="KW-0804">Transcription</keyword>
<keyword evidence="4" id="KW-0812">Transmembrane</keyword>
<dbReference type="EMBL" id="JAWHTF010000003">
    <property type="protein sequence ID" value="MDU8885974.1"/>
    <property type="molecule type" value="Genomic_DNA"/>
</dbReference>
<evidence type="ECO:0000313" key="7">
    <source>
        <dbReference type="Proteomes" id="UP001268651"/>
    </source>
</evidence>
<comment type="caution">
    <text evidence="6">The sequence shown here is derived from an EMBL/GenBank/DDBJ whole genome shotgun (WGS) entry which is preliminary data.</text>
</comment>
<feature type="domain" description="HTH araC/xylS-type" evidence="5">
    <location>
        <begin position="279"/>
        <end position="380"/>
    </location>
</feature>
<organism evidence="6 7">
    <name type="scientific">Gilvirhabdus luticola</name>
    <dbReference type="NCBI Taxonomy" id="3079858"/>
    <lineage>
        <taxon>Bacteria</taxon>
        <taxon>Pseudomonadati</taxon>
        <taxon>Bacteroidota</taxon>
        <taxon>Flavobacteriia</taxon>
        <taxon>Flavobacteriales</taxon>
        <taxon>Flavobacteriaceae</taxon>
        <taxon>Gilvirhabdus</taxon>
    </lineage>
</organism>
<protein>
    <submittedName>
        <fullName evidence="6">Helix-turn-helix transcriptional regulator</fullName>
    </submittedName>
</protein>